<accession>A0ABQ5EJ46</accession>
<reference evidence="2" key="2">
    <citation type="submission" date="2022-01" db="EMBL/GenBank/DDBJ databases">
        <authorList>
            <person name="Yamashiro T."/>
            <person name="Shiraishi A."/>
            <person name="Satake H."/>
            <person name="Nakayama K."/>
        </authorList>
    </citation>
    <scope>NUCLEOTIDE SEQUENCE</scope>
</reference>
<evidence type="ECO:0000256" key="1">
    <source>
        <dbReference type="SAM" id="Coils"/>
    </source>
</evidence>
<evidence type="ECO:0000313" key="2">
    <source>
        <dbReference type="EMBL" id="GJT50929.1"/>
    </source>
</evidence>
<evidence type="ECO:0000313" key="3">
    <source>
        <dbReference type="Proteomes" id="UP001151760"/>
    </source>
</evidence>
<comment type="caution">
    <text evidence="2">The sequence shown here is derived from an EMBL/GenBank/DDBJ whole genome shotgun (WGS) entry which is preliminary data.</text>
</comment>
<keyword evidence="1" id="KW-0175">Coiled coil</keyword>
<name>A0ABQ5EJ46_9ASTR</name>
<protein>
    <submittedName>
        <fullName evidence="2">Uncharacterized protein</fullName>
    </submittedName>
</protein>
<reference evidence="2" key="1">
    <citation type="journal article" date="2022" name="Int. J. Mol. Sci.">
        <title>Draft Genome of Tanacetum Coccineum: Genomic Comparison of Closely Related Tanacetum-Family Plants.</title>
        <authorList>
            <person name="Yamashiro T."/>
            <person name="Shiraishi A."/>
            <person name="Nakayama K."/>
            <person name="Satake H."/>
        </authorList>
    </citation>
    <scope>NUCLEOTIDE SEQUENCE</scope>
</reference>
<sequence length="271" mass="30865">MASSRSSSSSDSEVDSCSKSCMKAYATLKEQYDNLSFDYKKSQFNLLSYKAGLESVEARLVYYKKNETVLEDSINVLKLEVRLRDNTLDVYKLNLEKAKAESDQLKQTLEKFQNSSKSLNEILECQVIDKFKKGLGYDAANAASPAIEESENLDVTTVVTPSNEKTVENKGMFNTVESNTVRRECCALINEELVSDGKKKTVVPTIPKVDVVRPKQQEKPVRKTVKYAEMYRSQKPMRNQRNWNNQKFQQLGNDFVMHNKASYVCGSFDHL</sequence>
<gene>
    <name evidence="2" type="ORF">Tco_0977086</name>
</gene>
<organism evidence="2 3">
    <name type="scientific">Tanacetum coccineum</name>
    <dbReference type="NCBI Taxonomy" id="301880"/>
    <lineage>
        <taxon>Eukaryota</taxon>
        <taxon>Viridiplantae</taxon>
        <taxon>Streptophyta</taxon>
        <taxon>Embryophyta</taxon>
        <taxon>Tracheophyta</taxon>
        <taxon>Spermatophyta</taxon>
        <taxon>Magnoliopsida</taxon>
        <taxon>eudicotyledons</taxon>
        <taxon>Gunneridae</taxon>
        <taxon>Pentapetalae</taxon>
        <taxon>asterids</taxon>
        <taxon>campanulids</taxon>
        <taxon>Asterales</taxon>
        <taxon>Asteraceae</taxon>
        <taxon>Asteroideae</taxon>
        <taxon>Anthemideae</taxon>
        <taxon>Anthemidinae</taxon>
        <taxon>Tanacetum</taxon>
    </lineage>
</organism>
<dbReference type="EMBL" id="BQNB010016363">
    <property type="protein sequence ID" value="GJT50929.1"/>
    <property type="molecule type" value="Genomic_DNA"/>
</dbReference>
<feature type="coiled-coil region" evidence="1">
    <location>
        <begin position="88"/>
        <end position="122"/>
    </location>
</feature>
<dbReference type="Proteomes" id="UP001151760">
    <property type="component" value="Unassembled WGS sequence"/>
</dbReference>
<keyword evidence="3" id="KW-1185">Reference proteome</keyword>
<proteinExistence type="predicted"/>